<dbReference type="Proteomes" id="UP000054107">
    <property type="component" value="Unassembled WGS sequence"/>
</dbReference>
<keyword evidence="2" id="KW-1185">Reference proteome</keyword>
<protein>
    <submittedName>
        <fullName evidence="1">Uncharacterized protein</fullName>
    </submittedName>
</protein>
<dbReference type="EMBL" id="LN721171">
    <property type="protein sequence ID" value="CEP09137.1"/>
    <property type="molecule type" value="Genomic_DNA"/>
</dbReference>
<proteinExistence type="predicted"/>
<name>A0A0B7MVI4_9FUNG</name>
<dbReference type="OrthoDB" id="3239894at2759"/>
<evidence type="ECO:0000313" key="2">
    <source>
        <dbReference type="Proteomes" id="UP000054107"/>
    </source>
</evidence>
<accession>A0A0B7MVI4</accession>
<gene>
    <name evidence="1" type="primary">PARPA_02602.1 scaffold 4991</name>
</gene>
<dbReference type="AlphaFoldDB" id="A0A0B7MVI4"/>
<organism evidence="1 2">
    <name type="scientific">Parasitella parasitica</name>
    <dbReference type="NCBI Taxonomy" id="35722"/>
    <lineage>
        <taxon>Eukaryota</taxon>
        <taxon>Fungi</taxon>
        <taxon>Fungi incertae sedis</taxon>
        <taxon>Mucoromycota</taxon>
        <taxon>Mucoromycotina</taxon>
        <taxon>Mucoromycetes</taxon>
        <taxon>Mucorales</taxon>
        <taxon>Mucorineae</taxon>
        <taxon>Mucoraceae</taxon>
        <taxon>Parasitella</taxon>
    </lineage>
</organism>
<evidence type="ECO:0000313" key="1">
    <source>
        <dbReference type="EMBL" id="CEP09137.1"/>
    </source>
</evidence>
<sequence>MQTNIDMHETNKQARRWKAIKDPKEQASFTKKFGLRWSDFRTLPYYNVNRCATTDAMHGLFLTQTSLLMSLFEEFDLIKKSDYTILAEEAAKMILPSGHDTFHRNIAMGFPYMK</sequence>
<feature type="non-terminal residue" evidence="1">
    <location>
        <position position="114"/>
    </location>
</feature>
<reference evidence="1 2" key="1">
    <citation type="submission" date="2014-09" db="EMBL/GenBank/DDBJ databases">
        <authorList>
            <person name="Ellenberger Sabrina"/>
        </authorList>
    </citation>
    <scope>NUCLEOTIDE SEQUENCE [LARGE SCALE GENOMIC DNA]</scope>
    <source>
        <strain evidence="1 2">CBS 412.66</strain>
    </source>
</reference>